<dbReference type="GO" id="GO:0016740">
    <property type="term" value="F:transferase activity"/>
    <property type="evidence" value="ECO:0007669"/>
    <property type="project" value="UniProtKB-KW"/>
</dbReference>
<organism evidence="2 3">
    <name type="scientific">Bacteroides graminisolvens DSM 19988 = JCM 15093</name>
    <dbReference type="NCBI Taxonomy" id="1121097"/>
    <lineage>
        <taxon>Bacteria</taxon>
        <taxon>Pseudomonadati</taxon>
        <taxon>Bacteroidota</taxon>
        <taxon>Bacteroidia</taxon>
        <taxon>Bacteroidales</taxon>
        <taxon>Bacteroidaceae</taxon>
        <taxon>Bacteroides</taxon>
    </lineage>
</organism>
<gene>
    <name evidence="2" type="ORF">JCM15093_2257</name>
</gene>
<name>A0A069D3W5_9BACE</name>
<dbReference type="Proteomes" id="UP000027601">
    <property type="component" value="Unassembled WGS sequence"/>
</dbReference>
<accession>A0A069D3W5</accession>
<dbReference type="AlphaFoldDB" id="A0A069D3W5"/>
<evidence type="ECO:0000313" key="2">
    <source>
        <dbReference type="EMBL" id="GAK37040.1"/>
    </source>
</evidence>
<keyword evidence="2" id="KW-0808">Transferase</keyword>
<sequence>MSDPIQPNSIKAWILAARPKTLAGALTPVLIGSALASCTVLFIGYPYSSVFFLPGSCK</sequence>
<reference evidence="2 3" key="1">
    <citation type="journal article" date="2015" name="Microbes Environ.">
        <title>Distribution and evolution of nitrogen fixation genes in the phylum bacteroidetes.</title>
        <authorList>
            <person name="Inoue J."/>
            <person name="Oshima K."/>
            <person name="Suda W."/>
            <person name="Sakamoto M."/>
            <person name="Iino T."/>
            <person name="Noda S."/>
            <person name="Hongoh Y."/>
            <person name="Hattori M."/>
            <person name="Ohkuma M."/>
        </authorList>
    </citation>
    <scope>NUCLEOTIDE SEQUENCE [LARGE SCALE GENOMIC DNA]</scope>
    <source>
        <strain evidence="2 3">JCM 15093</strain>
    </source>
</reference>
<comment type="caution">
    <text evidence="2">The sequence shown here is derived from an EMBL/GenBank/DDBJ whole genome shotgun (WGS) entry which is preliminary data.</text>
</comment>
<keyword evidence="3" id="KW-1185">Reference proteome</keyword>
<proteinExistence type="predicted"/>
<keyword evidence="1" id="KW-0472">Membrane</keyword>
<evidence type="ECO:0000313" key="3">
    <source>
        <dbReference type="Proteomes" id="UP000027601"/>
    </source>
</evidence>
<evidence type="ECO:0000256" key="1">
    <source>
        <dbReference type="SAM" id="Phobius"/>
    </source>
</evidence>
<keyword evidence="1" id="KW-1133">Transmembrane helix</keyword>
<protein>
    <submittedName>
        <fullName evidence="2">1,4-dihydroxy-2-naphthoate octaprenyltransferase</fullName>
    </submittedName>
</protein>
<feature type="transmembrane region" description="Helical" evidence="1">
    <location>
        <begin position="21"/>
        <end position="45"/>
    </location>
</feature>
<keyword evidence="1" id="KW-0812">Transmembrane</keyword>
<dbReference type="EMBL" id="BAJS01000013">
    <property type="protein sequence ID" value="GAK37040.1"/>
    <property type="molecule type" value="Genomic_DNA"/>
</dbReference>